<accession>A0A1I8AF33</accession>
<name>A0A1I8AF33_9BILA</name>
<feature type="compositionally biased region" description="Polar residues" evidence="1">
    <location>
        <begin position="68"/>
        <end position="89"/>
    </location>
</feature>
<dbReference type="WBParaSite" id="L893_g5289.t1">
    <property type="protein sequence ID" value="L893_g5289.t1"/>
    <property type="gene ID" value="L893_g5289"/>
</dbReference>
<evidence type="ECO:0000256" key="1">
    <source>
        <dbReference type="SAM" id="MobiDB-lite"/>
    </source>
</evidence>
<organism evidence="3 4">
    <name type="scientific">Steinernema glaseri</name>
    <dbReference type="NCBI Taxonomy" id="37863"/>
    <lineage>
        <taxon>Eukaryota</taxon>
        <taxon>Metazoa</taxon>
        <taxon>Ecdysozoa</taxon>
        <taxon>Nematoda</taxon>
        <taxon>Chromadorea</taxon>
        <taxon>Rhabditida</taxon>
        <taxon>Tylenchina</taxon>
        <taxon>Panagrolaimomorpha</taxon>
        <taxon>Strongyloidoidea</taxon>
        <taxon>Steinernematidae</taxon>
        <taxon>Steinernema</taxon>
    </lineage>
</organism>
<feature type="signal peptide" evidence="2">
    <location>
        <begin position="1"/>
        <end position="23"/>
    </location>
</feature>
<protein>
    <submittedName>
        <fullName evidence="4">RDD domain-containing protein</fullName>
    </submittedName>
</protein>
<dbReference type="AlphaFoldDB" id="A0A1I8AF33"/>
<evidence type="ECO:0000313" key="4">
    <source>
        <dbReference type="WBParaSite" id="L893_g5289.t1"/>
    </source>
</evidence>
<feature type="chain" id="PRO_5009314557" evidence="2">
    <location>
        <begin position="24"/>
        <end position="89"/>
    </location>
</feature>
<evidence type="ECO:0000256" key="2">
    <source>
        <dbReference type="SAM" id="SignalP"/>
    </source>
</evidence>
<keyword evidence="2" id="KW-0732">Signal</keyword>
<reference evidence="4" key="1">
    <citation type="submission" date="2016-11" db="UniProtKB">
        <authorList>
            <consortium name="WormBaseParasite"/>
        </authorList>
    </citation>
    <scope>IDENTIFICATION</scope>
</reference>
<sequence>MIRILGLIRLTLLIRILIDPVISFITDFQIRRGVLELFHIKGRRVGADSRNKIFQKSASEENSSSANVGGQSTKDVPEQPRSQSVKTVA</sequence>
<dbReference type="Proteomes" id="UP000095287">
    <property type="component" value="Unplaced"/>
</dbReference>
<proteinExistence type="predicted"/>
<keyword evidence="3" id="KW-1185">Reference proteome</keyword>
<feature type="region of interest" description="Disordered" evidence="1">
    <location>
        <begin position="56"/>
        <end position="89"/>
    </location>
</feature>
<evidence type="ECO:0000313" key="3">
    <source>
        <dbReference type="Proteomes" id="UP000095287"/>
    </source>
</evidence>